<feature type="domain" description="HTH tetR-type" evidence="6">
    <location>
        <begin position="154"/>
        <end position="214"/>
    </location>
</feature>
<dbReference type="SUPFAM" id="SSF46689">
    <property type="entry name" value="Homeodomain-like"/>
    <property type="match status" value="1"/>
</dbReference>
<dbReference type="InterPro" id="IPR009057">
    <property type="entry name" value="Homeodomain-like_sf"/>
</dbReference>
<keyword evidence="2 4" id="KW-0238">DNA-binding</keyword>
<dbReference type="PRINTS" id="PR00455">
    <property type="entry name" value="HTHTETR"/>
</dbReference>
<dbReference type="Pfam" id="PF00440">
    <property type="entry name" value="TetR_N"/>
    <property type="match status" value="1"/>
</dbReference>
<dbReference type="EMBL" id="JACJIJ010000002">
    <property type="protein sequence ID" value="MBA9055655.1"/>
    <property type="molecule type" value="Genomic_DNA"/>
</dbReference>
<dbReference type="Gene3D" id="1.10.10.60">
    <property type="entry name" value="Homeodomain-like"/>
    <property type="match status" value="1"/>
</dbReference>
<evidence type="ECO:0000256" key="3">
    <source>
        <dbReference type="ARBA" id="ARBA00023163"/>
    </source>
</evidence>
<dbReference type="GO" id="GO:0000976">
    <property type="term" value="F:transcription cis-regulatory region binding"/>
    <property type="evidence" value="ECO:0007669"/>
    <property type="project" value="TreeGrafter"/>
</dbReference>
<protein>
    <submittedName>
        <fullName evidence="7">AcrR family transcriptional regulator</fullName>
    </submittedName>
</protein>
<dbReference type="InterPro" id="IPR001647">
    <property type="entry name" value="HTH_TetR"/>
</dbReference>
<proteinExistence type="predicted"/>
<dbReference type="PANTHER" id="PTHR30055">
    <property type="entry name" value="HTH-TYPE TRANSCRIPTIONAL REGULATOR RUTR"/>
    <property type="match status" value="1"/>
</dbReference>
<reference evidence="7 8" key="1">
    <citation type="submission" date="2020-08" db="EMBL/GenBank/DDBJ databases">
        <title>Sequencing the genomes of 1000 actinobacteria strains.</title>
        <authorList>
            <person name="Klenk H.-P."/>
        </authorList>
    </citation>
    <scope>NUCLEOTIDE SEQUENCE [LARGE SCALE GENOMIC DNA]</scope>
    <source>
        <strain evidence="7 8">DSM 41827</strain>
    </source>
</reference>
<keyword evidence="1" id="KW-0805">Transcription regulation</keyword>
<dbReference type="Gene3D" id="1.10.357.10">
    <property type="entry name" value="Tetracycline Repressor, domain 2"/>
    <property type="match status" value="1"/>
</dbReference>
<dbReference type="PROSITE" id="PS50977">
    <property type="entry name" value="HTH_TETR_2"/>
    <property type="match status" value="1"/>
</dbReference>
<dbReference type="GO" id="GO:0003700">
    <property type="term" value="F:DNA-binding transcription factor activity"/>
    <property type="evidence" value="ECO:0007669"/>
    <property type="project" value="TreeGrafter"/>
</dbReference>
<organism evidence="7 8">
    <name type="scientific">Streptomyces murinus</name>
    <dbReference type="NCBI Taxonomy" id="33900"/>
    <lineage>
        <taxon>Bacteria</taxon>
        <taxon>Bacillati</taxon>
        <taxon>Actinomycetota</taxon>
        <taxon>Actinomycetes</taxon>
        <taxon>Kitasatosporales</taxon>
        <taxon>Streptomycetaceae</taxon>
        <taxon>Streptomyces</taxon>
    </lineage>
</organism>
<feature type="compositionally biased region" description="Low complexity" evidence="5">
    <location>
        <begin position="93"/>
        <end position="104"/>
    </location>
</feature>
<evidence type="ECO:0000256" key="4">
    <source>
        <dbReference type="PROSITE-ProRule" id="PRU00335"/>
    </source>
</evidence>
<evidence type="ECO:0000259" key="6">
    <source>
        <dbReference type="PROSITE" id="PS50977"/>
    </source>
</evidence>
<keyword evidence="3" id="KW-0804">Transcription</keyword>
<keyword evidence="8" id="KW-1185">Reference proteome</keyword>
<evidence type="ECO:0000256" key="2">
    <source>
        <dbReference type="ARBA" id="ARBA00023125"/>
    </source>
</evidence>
<dbReference type="Proteomes" id="UP000577386">
    <property type="component" value="Unassembled WGS sequence"/>
</dbReference>
<feature type="region of interest" description="Disordered" evidence="5">
    <location>
        <begin position="91"/>
        <end position="119"/>
    </location>
</feature>
<evidence type="ECO:0000256" key="5">
    <source>
        <dbReference type="SAM" id="MobiDB-lite"/>
    </source>
</evidence>
<dbReference type="InterPro" id="IPR041347">
    <property type="entry name" value="MftR_C"/>
</dbReference>
<evidence type="ECO:0000256" key="1">
    <source>
        <dbReference type="ARBA" id="ARBA00023015"/>
    </source>
</evidence>
<name>A0A7W3NRX7_STRMR</name>
<comment type="caution">
    <text evidence="7">The sequence shown here is derived from an EMBL/GenBank/DDBJ whole genome shotgun (WGS) entry which is preliminary data.</text>
</comment>
<evidence type="ECO:0000313" key="8">
    <source>
        <dbReference type="Proteomes" id="UP000577386"/>
    </source>
</evidence>
<feature type="DNA-binding region" description="H-T-H motif" evidence="4">
    <location>
        <begin position="177"/>
        <end position="196"/>
    </location>
</feature>
<accession>A0A7W3NRX7</accession>
<dbReference type="AlphaFoldDB" id="A0A7W3NRX7"/>
<dbReference type="InterPro" id="IPR050109">
    <property type="entry name" value="HTH-type_TetR-like_transc_reg"/>
</dbReference>
<sequence>MLMLAFLTGSVDAVIAARAVTGVGAELIMPLSLAALPCLWRRFPGGGRPLGFGFAVVPATVGALGVLPADRAGPGSGLPMSLRYRLPGGGPARGAAAAGHPGRTARGRGGVGHGRSGRRCRTMTGMTAARPTSTSADRARPEGPRLGLRERKKIKTREAIRGATYALIEAQGYDATTIDQIADRAEVSPSTVFRYFPTKEDIVLTDEFDAVILEEIRQRPAREPWPDTIRYVLRRAVQVGMEEDPAVSRLRTRLMVQVPAVRSRMMESMSVTGHLLCRAVAERTGRDPGDLEVRVYAMSLIGGLMETTMYWAEHGHQEDLRDLIDRTLDVLEHGLPGAENR</sequence>
<evidence type="ECO:0000313" key="7">
    <source>
        <dbReference type="EMBL" id="MBA9055655.1"/>
    </source>
</evidence>
<dbReference type="Pfam" id="PF17754">
    <property type="entry name" value="TetR_C_14"/>
    <property type="match status" value="1"/>
</dbReference>
<gene>
    <name evidence="7" type="ORF">HDA42_004833</name>
</gene>
<dbReference type="PANTHER" id="PTHR30055:SF234">
    <property type="entry name" value="HTH-TYPE TRANSCRIPTIONAL REGULATOR BETI"/>
    <property type="match status" value="1"/>
</dbReference>